<organism evidence="1 2">
    <name type="scientific">Cryobacterium breve</name>
    <dbReference type="NCBI Taxonomy" id="1259258"/>
    <lineage>
        <taxon>Bacteria</taxon>
        <taxon>Bacillati</taxon>
        <taxon>Actinomycetota</taxon>
        <taxon>Actinomycetes</taxon>
        <taxon>Micrococcales</taxon>
        <taxon>Microbacteriaceae</taxon>
        <taxon>Cryobacterium</taxon>
    </lineage>
</organism>
<dbReference type="EMBL" id="CP075584">
    <property type="protein sequence ID" value="WBM79932.1"/>
    <property type="molecule type" value="Genomic_DNA"/>
</dbReference>
<accession>A0ABY7ND49</accession>
<gene>
    <name evidence="1" type="ORF">KIV56_17510</name>
</gene>
<proteinExistence type="predicted"/>
<protein>
    <submittedName>
        <fullName evidence="1">DUF2255 family protein</fullName>
    </submittedName>
</protein>
<reference evidence="1 2" key="1">
    <citation type="submission" date="2021-05" db="EMBL/GenBank/DDBJ databases">
        <authorList>
            <person name="Kumar R."/>
            <person name="Kumar A."/>
            <person name="Mukhia S."/>
        </authorList>
    </citation>
    <scope>NUCLEOTIDE SEQUENCE [LARGE SCALE GENOMIC DNA]</scope>
    <source>
        <strain evidence="1 2">ERMR7:08</strain>
    </source>
</reference>
<dbReference type="RefSeq" id="WP_281534544.1">
    <property type="nucleotide sequence ID" value="NZ_CP075584.1"/>
</dbReference>
<dbReference type="Proteomes" id="UP001212421">
    <property type="component" value="Chromosome"/>
</dbReference>
<evidence type="ECO:0000313" key="1">
    <source>
        <dbReference type="EMBL" id="WBM79932.1"/>
    </source>
</evidence>
<dbReference type="Pfam" id="PF10012">
    <property type="entry name" value="DUF2255"/>
    <property type="match status" value="1"/>
</dbReference>
<sequence>MSDWTATELDRIGNAGELRVAGLRADGTLRKLVTIWQVRVGDDIFIRSVNGPDAAWFRGTQVLGQGRVESGGVSKDVTFERSSDHDPEIDAAYRAKYGSGSAVRAITSDLAASTTLRVNPR</sequence>
<name>A0ABY7ND49_9MICO</name>
<dbReference type="InterPro" id="IPR016888">
    <property type="entry name" value="UCP028498"/>
</dbReference>
<keyword evidence="2" id="KW-1185">Reference proteome</keyword>
<evidence type="ECO:0000313" key="2">
    <source>
        <dbReference type="Proteomes" id="UP001212421"/>
    </source>
</evidence>